<reference evidence="1 2" key="1">
    <citation type="submission" date="2019-08" db="EMBL/GenBank/DDBJ databases">
        <title>Whole genome of Aphis craccivora.</title>
        <authorList>
            <person name="Voronova N.V."/>
            <person name="Shulinski R.S."/>
            <person name="Bandarenka Y.V."/>
            <person name="Zhorov D.G."/>
            <person name="Warner D."/>
        </authorList>
    </citation>
    <scope>NUCLEOTIDE SEQUENCE [LARGE SCALE GENOMIC DNA]</scope>
    <source>
        <strain evidence="1">180601</strain>
        <tissue evidence="1">Whole Body</tissue>
    </source>
</reference>
<accession>A0A6G0W331</accession>
<keyword evidence="2" id="KW-1185">Reference proteome</keyword>
<comment type="caution">
    <text evidence="1">The sequence shown here is derived from an EMBL/GenBank/DDBJ whole genome shotgun (WGS) entry which is preliminary data.</text>
</comment>
<evidence type="ECO:0000313" key="1">
    <source>
        <dbReference type="EMBL" id="KAF0717164.1"/>
    </source>
</evidence>
<sequence length="595" mass="68582">MQTRIPTREVRNCVPLLEELYNTWRSLQKNSSRRTNTQIKNENEFVQCFDELFDIAYADALDIMTTDIDKQFLIAQRQKGRPGALMGVNCVSRKREIKRSKQLEEFEKKKKFNENKIKSIFETMELYSSSDTEESLPEYCELGQNIQGTNNSIVLESCEESYEVGPSTNKRGRTVFINEKLVTVLDRCKVSDRDATHNILIATAQALGHDVDNLVINRSSIHRVREKVRKLRAEQLRVPRLSAGTGEEQAENVFQLLIDWGITDSVVAVCCDTTASNTGRLKGTCVLLEQHLEKDMLYLMCRNHIYELVLRCVFEEKFGITSGPIFHFLKKFQEYWSKLNTSNYNAGIEDSASHHARWMAKAIYCIKIFIFRDQFKMSPRQLKACQDTCIFIVSIYVKSWIRAHLAIEAQYQDLMFVKKLLEYENIDQKVALVSLKKMCGHLWVIMNLEKIKKTVGVSKIKVQQQLFNFKDSKYVKVNLSEKTIIDACVDLVTINGWPYSMLNDSGFRRILDPVLNGFQKKLKINSDSIEKNVCEESLLIKKEIITEASSRLISLKLDAVTRLNRSILGVNIQYIVDDSIQLRTLGLIELTESHT</sequence>
<dbReference type="OrthoDB" id="6619148at2759"/>
<name>A0A6G0W331_APHCR</name>
<protein>
    <submittedName>
        <fullName evidence="1">Uncharacterized protein</fullName>
    </submittedName>
</protein>
<evidence type="ECO:0000313" key="2">
    <source>
        <dbReference type="Proteomes" id="UP000478052"/>
    </source>
</evidence>
<gene>
    <name evidence="1" type="ORF">FWK35_00030932</name>
</gene>
<proteinExistence type="predicted"/>
<dbReference type="EMBL" id="VUJU01009865">
    <property type="protein sequence ID" value="KAF0717164.1"/>
    <property type="molecule type" value="Genomic_DNA"/>
</dbReference>
<organism evidence="1 2">
    <name type="scientific">Aphis craccivora</name>
    <name type="common">Cowpea aphid</name>
    <dbReference type="NCBI Taxonomy" id="307492"/>
    <lineage>
        <taxon>Eukaryota</taxon>
        <taxon>Metazoa</taxon>
        <taxon>Ecdysozoa</taxon>
        <taxon>Arthropoda</taxon>
        <taxon>Hexapoda</taxon>
        <taxon>Insecta</taxon>
        <taxon>Pterygota</taxon>
        <taxon>Neoptera</taxon>
        <taxon>Paraneoptera</taxon>
        <taxon>Hemiptera</taxon>
        <taxon>Sternorrhyncha</taxon>
        <taxon>Aphidomorpha</taxon>
        <taxon>Aphidoidea</taxon>
        <taxon>Aphididae</taxon>
        <taxon>Aphidini</taxon>
        <taxon>Aphis</taxon>
        <taxon>Aphis</taxon>
    </lineage>
</organism>
<dbReference type="AlphaFoldDB" id="A0A6G0W331"/>
<feature type="non-terminal residue" evidence="1">
    <location>
        <position position="595"/>
    </location>
</feature>
<dbReference type="Proteomes" id="UP000478052">
    <property type="component" value="Unassembled WGS sequence"/>
</dbReference>